<dbReference type="EMBL" id="LBVL01000005">
    <property type="protein sequence ID" value="KKQ85682.1"/>
    <property type="molecule type" value="Genomic_DNA"/>
</dbReference>
<evidence type="ECO:0000313" key="2">
    <source>
        <dbReference type="Proteomes" id="UP000034081"/>
    </source>
</evidence>
<evidence type="ECO:0000313" key="1">
    <source>
        <dbReference type="EMBL" id="KKQ85682.1"/>
    </source>
</evidence>
<dbReference type="Proteomes" id="UP000034081">
    <property type="component" value="Unassembled WGS sequence"/>
</dbReference>
<reference evidence="1 2" key="1">
    <citation type="journal article" date="2015" name="Nature">
        <title>rRNA introns, odd ribosomes, and small enigmatic genomes across a large radiation of phyla.</title>
        <authorList>
            <person name="Brown C.T."/>
            <person name="Hug L.A."/>
            <person name="Thomas B.C."/>
            <person name="Sharon I."/>
            <person name="Castelle C.J."/>
            <person name="Singh A."/>
            <person name="Wilkins M.J."/>
            <person name="Williams K.H."/>
            <person name="Banfield J.F."/>
        </authorList>
    </citation>
    <scope>NUCLEOTIDE SEQUENCE [LARGE SCALE GENOMIC DNA]</scope>
</reference>
<accession>A0A0G0L3V4</accession>
<dbReference type="AlphaFoldDB" id="A0A0G0L3V4"/>
<sequence>MVDSPEPENTTSAVPLRELYNLEENQEFIAMFMPSPQPRGDINEQAYDIPEGTVLETRQVTPEDLPDLYAEQIQQLKGAGYYESVKVVPELNRINGELTGRYGFVVTRKPDQRT</sequence>
<organism evidence="1 2">
    <name type="scientific">Candidatus Woesebacteria bacterium GW2011_GWB1_38_8</name>
    <dbReference type="NCBI Taxonomy" id="1618570"/>
    <lineage>
        <taxon>Bacteria</taxon>
        <taxon>Candidatus Woeseibacteriota</taxon>
    </lineage>
</organism>
<gene>
    <name evidence="1" type="ORF">UT08_C0005G0133</name>
</gene>
<proteinExistence type="predicted"/>
<comment type="caution">
    <text evidence="1">The sequence shown here is derived from an EMBL/GenBank/DDBJ whole genome shotgun (WGS) entry which is preliminary data.</text>
</comment>
<protein>
    <submittedName>
        <fullName evidence="1">Uncharacterized protein</fullName>
    </submittedName>
</protein>
<name>A0A0G0L3V4_9BACT</name>